<feature type="non-terminal residue" evidence="1">
    <location>
        <position position="96"/>
    </location>
</feature>
<evidence type="ECO:0000313" key="2">
    <source>
        <dbReference type="Proteomes" id="UP000789901"/>
    </source>
</evidence>
<comment type="caution">
    <text evidence="1">The sequence shown here is derived from an EMBL/GenBank/DDBJ whole genome shotgun (WGS) entry which is preliminary data.</text>
</comment>
<dbReference type="EMBL" id="CAJVQB010152043">
    <property type="protein sequence ID" value="CAG8855687.1"/>
    <property type="molecule type" value="Genomic_DNA"/>
</dbReference>
<evidence type="ECO:0000313" key="1">
    <source>
        <dbReference type="EMBL" id="CAG8855687.1"/>
    </source>
</evidence>
<gene>
    <name evidence="1" type="ORF">GMARGA_LOCUS44508</name>
</gene>
<feature type="non-terminal residue" evidence="1">
    <location>
        <position position="1"/>
    </location>
</feature>
<protein>
    <submittedName>
        <fullName evidence="1">23333_t:CDS:1</fullName>
    </submittedName>
</protein>
<sequence>RDHLLNQFQKTPNQIFACERTIEEYRGNAESYFGRVKINHTRSRKLLMRSSRQKLERLHFTSPSVIIGVLDTTNSHDPIFNLMPEALQGHVSKQVT</sequence>
<name>A0ABN7XKY7_GIGMA</name>
<keyword evidence="2" id="KW-1185">Reference proteome</keyword>
<reference evidence="1 2" key="1">
    <citation type="submission" date="2021-06" db="EMBL/GenBank/DDBJ databases">
        <authorList>
            <person name="Kallberg Y."/>
            <person name="Tangrot J."/>
            <person name="Rosling A."/>
        </authorList>
    </citation>
    <scope>NUCLEOTIDE SEQUENCE [LARGE SCALE GENOMIC DNA]</scope>
    <source>
        <strain evidence="1 2">120-4 pot B 10/14</strain>
    </source>
</reference>
<proteinExistence type="predicted"/>
<organism evidence="1 2">
    <name type="scientific">Gigaspora margarita</name>
    <dbReference type="NCBI Taxonomy" id="4874"/>
    <lineage>
        <taxon>Eukaryota</taxon>
        <taxon>Fungi</taxon>
        <taxon>Fungi incertae sedis</taxon>
        <taxon>Mucoromycota</taxon>
        <taxon>Glomeromycotina</taxon>
        <taxon>Glomeromycetes</taxon>
        <taxon>Diversisporales</taxon>
        <taxon>Gigasporaceae</taxon>
        <taxon>Gigaspora</taxon>
    </lineage>
</organism>
<dbReference type="Proteomes" id="UP000789901">
    <property type="component" value="Unassembled WGS sequence"/>
</dbReference>
<accession>A0ABN7XKY7</accession>